<dbReference type="Gene3D" id="2.160.20.10">
    <property type="entry name" value="Single-stranded right-handed beta-helix, Pectin lyase-like"/>
    <property type="match status" value="1"/>
</dbReference>
<name>A0A562KGN1_SPHWJ</name>
<dbReference type="InterPro" id="IPR012334">
    <property type="entry name" value="Pectin_lyas_fold"/>
</dbReference>
<keyword evidence="3" id="KW-1185">Reference proteome</keyword>
<dbReference type="Gene3D" id="1.10.10.10">
    <property type="entry name" value="Winged helix-like DNA-binding domain superfamily/Winged helix DNA-binding domain"/>
    <property type="match status" value="1"/>
</dbReference>
<sequence>MKADYLWGAFASPFFVRETGVAITDWEMADLVREVCYDVGTGPLALGGAMAGYRAFADAVGTGARFPYVIVGVTDASQWEAGSGMLDGEGRLARTVGASSAGGAAVDFAAGEKRVALALHAAWARAVEAHDHAPPDLSAIEAALAGKQAASAVLDALAGVEAGADRLACFTGPDSVEAVACTAFARSLLDDADAAAARVTLGVQNADGGWTVGGDMLPDEDGARTLGGPSRRWSALHAASIVSDDARIGGGRISGIDDLAVADGGTGASTAAQARANLGLGSMATQDAGAVAIGGGSAVFDSFGVVTTGDPYFHRHSATAGSGAGVLMRRARGTSGAPAHVNASDVLGGIYLGGYQSVTNGFTGGAAAIYAYATEDYSSGGFGTEIALATTAMGATNRSVRVRVGDDGFRPAANNSYTLGSATNRWSVVYAGTGAINTSDAREKQDAQDIPDALIDAWGDVAWRRFRFADAFAQKGEDARWHVGLIAQQVRDAIDARMGEGEAVRLGLVCFDSWEAEAEERDEEGNILRPGRDAGDRWGLRYEECLALEAAWQRRRIAGIEAALAQLSGGGGDGG</sequence>
<feature type="domain" description="Peptidase S74" evidence="1">
    <location>
        <begin position="439"/>
        <end position="567"/>
    </location>
</feature>
<dbReference type="Gene3D" id="4.10.1090.10">
    <property type="entry name" value="Endosialidase, domain 4"/>
    <property type="match status" value="1"/>
</dbReference>
<dbReference type="Proteomes" id="UP000316624">
    <property type="component" value="Unassembled WGS sequence"/>
</dbReference>
<comment type="caution">
    <text evidence="2">The sequence shown here is derived from an EMBL/GenBank/DDBJ whole genome shotgun (WGS) entry which is preliminary data.</text>
</comment>
<evidence type="ECO:0000313" key="2">
    <source>
        <dbReference type="EMBL" id="TWH94484.1"/>
    </source>
</evidence>
<dbReference type="InterPro" id="IPR044914">
    <property type="entry name" value="Endosialidase_C_dom_sf"/>
</dbReference>
<dbReference type="CDD" id="cd10144">
    <property type="entry name" value="Peptidase_S74_CIMCD"/>
    <property type="match status" value="1"/>
</dbReference>
<proteinExistence type="predicted"/>
<organism evidence="2 3">
    <name type="scientific">Sphingobium wenxiniae (strain DSM 21828 / CGMCC 1.7748 / JZ-1)</name>
    <dbReference type="NCBI Taxonomy" id="595605"/>
    <lineage>
        <taxon>Bacteria</taxon>
        <taxon>Pseudomonadati</taxon>
        <taxon>Pseudomonadota</taxon>
        <taxon>Alphaproteobacteria</taxon>
        <taxon>Sphingomonadales</taxon>
        <taxon>Sphingomonadaceae</taxon>
        <taxon>Sphingobium</taxon>
    </lineage>
</organism>
<dbReference type="EMBL" id="VLKK01000005">
    <property type="protein sequence ID" value="TWH94484.1"/>
    <property type="molecule type" value="Genomic_DNA"/>
</dbReference>
<protein>
    <submittedName>
        <fullName evidence="2">Endosialidase-like protein</fullName>
    </submittedName>
</protein>
<dbReference type="InterPro" id="IPR036388">
    <property type="entry name" value="WH-like_DNA-bd_sf"/>
</dbReference>
<evidence type="ECO:0000313" key="3">
    <source>
        <dbReference type="Proteomes" id="UP000316624"/>
    </source>
</evidence>
<dbReference type="InterPro" id="IPR030392">
    <property type="entry name" value="S74_ICA"/>
</dbReference>
<dbReference type="Pfam" id="PF13884">
    <property type="entry name" value="Peptidase_S74"/>
    <property type="match status" value="1"/>
</dbReference>
<accession>A0A562KGN1</accession>
<reference evidence="2 3" key="1">
    <citation type="journal article" date="2015" name="Stand. Genomic Sci.">
        <title>Genomic Encyclopedia of Bacterial and Archaeal Type Strains, Phase III: the genomes of soil and plant-associated and newly described type strains.</title>
        <authorList>
            <person name="Whitman W.B."/>
            <person name="Woyke T."/>
            <person name="Klenk H.P."/>
            <person name="Zhou Y."/>
            <person name="Lilburn T.G."/>
            <person name="Beck B.J."/>
            <person name="De Vos P."/>
            <person name="Vandamme P."/>
            <person name="Eisen J.A."/>
            <person name="Garrity G."/>
            <person name="Hugenholtz P."/>
            <person name="Kyrpides N.C."/>
        </authorList>
    </citation>
    <scope>NUCLEOTIDE SEQUENCE [LARGE SCALE GENOMIC DNA]</scope>
    <source>
        <strain evidence="2 3">CGMCC 1.7748</strain>
    </source>
</reference>
<evidence type="ECO:0000259" key="1">
    <source>
        <dbReference type="PROSITE" id="PS51688"/>
    </source>
</evidence>
<dbReference type="PROSITE" id="PS51688">
    <property type="entry name" value="ICA"/>
    <property type="match status" value="1"/>
</dbReference>
<dbReference type="AlphaFoldDB" id="A0A562KGN1"/>
<gene>
    <name evidence="2" type="ORF">IQ35_01727</name>
</gene>